<evidence type="ECO:0000313" key="4">
    <source>
        <dbReference type="Proteomes" id="UP001342314"/>
    </source>
</evidence>
<keyword evidence="4" id="KW-1185">Reference proteome</keyword>
<sequence length="724" mass="77519">MREFSNAQASVGFLSGADDLLTRLLLDYAVFAEPKLHGRATGKMNKFARELRMSDREIEATRALVAQLRKGTVTVNDALDQLLALTPVHQFTLKWDDEPLMAAHAKRYVQALRPDSGIAFHETDRYKNPRGANAAGRKAKAVPAAVATAAARRDPETFIEVGVFATRDFKKGEVIGLKGGVADLTEEEDDEMRLSGGRSDFSVLWSERKNCFCLLLGPARFVNHDCRNNVEFQLTGANMSFKVLEDIKKDEELFTHYGEHYFDKNNASCLCATCEELKQGAFASKKPKPAEHKARASSPTAGSRKSRRASTIAAPDYNESRPIASTSAGHSAVAQRSAAGRSSAGLSRSSSVPSLASTSRSSPARARPRSSRMNPTRGAPSPADALRSGPRGVIQPKLPPPPAYAKDYAWDAKRRVARYTGPTSCPVDEAALVAAKRKGALSRSQSAPSVVALGKRRRSTADADSPLRRSSRESKKPRSSVVKLKQVRLGERSSSRLSGTGATASARDRTFAKLRMAMGGDEEDSDLSELSEEEEEEEEEEDDAEDEQAADDDEAENEDAKMVEAELLSPQRSTPAAAATSAQSPLPFAMPSSTRPTRSSTGSGSIAVTATASVTLTRDERSTRSQTAETTVSSAPPSASTVAVRSLAVEVGMSTSTPAEERPSPQLRYASDGSDELEDRIVLCEVPEKGKGRASPAPSASPAAAASRRIPLGAPSPAFYSASG</sequence>
<dbReference type="SUPFAM" id="SSF82199">
    <property type="entry name" value="SET domain"/>
    <property type="match status" value="1"/>
</dbReference>
<feature type="region of interest" description="Disordered" evidence="1">
    <location>
        <begin position="687"/>
        <end position="724"/>
    </location>
</feature>
<reference evidence="3 4" key="1">
    <citation type="submission" date="2021-12" db="EMBL/GenBank/DDBJ databases">
        <title>High titer production of polyol ester of fatty acids by Rhodotorula paludigena BS15 towards product separation-free biomass refinery.</title>
        <authorList>
            <person name="Mano J."/>
            <person name="Ono H."/>
            <person name="Tanaka T."/>
            <person name="Naito K."/>
            <person name="Sushida H."/>
            <person name="Ike M."/>
            <person name="Tokuyasu K."/>
            <person name="Kitaoka M."/>
        </authorList>
    </citation>
    <scope>NUCLEOTIDE SEQUENCE [LARGE SCALE GENOMIC DNA]</scope>
    <source>
        <strain evidence="3 4">BS15</strain>
    </source>
</reference>
<dbReference type="SMART" id="SM00317">
    <property type="entry name" value="SET"/>
    <property type="match status" value="1"/>
</dbReference>
<comment type="caution">
    <text evidence="3">The sequence shown here is derived from an EMBL/GenBank/DDBJ whole genome shotgun (WGS) entry which is preliminary data.</text>
</comment>
<dbReference type="PROSITE" id="PS50280">
    <property type="entry name" value="SET"/>
    <property type="match status" value="1"/>
</dbReference>
<feature type="domain" description="SET" evidence="2">
    <location>
        <begin position="147"/>
        <end position="258"/>
    </location>
</feature>
<feature type="region of interest" description="Disordered" evidence="1">
    <location>
        <begin position="652"/>
        <end position="675"/>
    </location>
</feature>
<feature type="compositionally biased region" description="Low complexity" evidence="1">
    <location>
        <begin position="569"/>
        <end position="605"/>
    </location>
</feature>
<feature type="compositionally biased region" description="Low complexity" evidence="1">
    <location>
        <begin position="693"/>
        <end position="709"/>
    </location>
</feature>
<dbReference type="InterPro" id="IPR046341">
    <property type="entry name" value="SET_dom_sf"/>
</dbReference>
<dbReference type="PANTHER" id="PTHR12977">
    <property type="entry name" value="SUPPRESSOR OF VARIEGATION 4-20-RELATED"/>
    <property type="match status" value="1"/>
</dbReference>
<dbReference type="Pfam" id="PF00856">
    <property type="entry name" value="SET"/>
    <property type="match status" value="1"/>
</dbReference>
<dbReference type="GO" id="GO:0042799">
    <property type="term" value="F:histone H4K20 methyltransferase activity"/>
    <property type="evidence" value="ECO:0007669"/>
    <property type="project" value="TreeGrafter"/>
</dbReference>
<evidence type="ECO:0000313" key="3">
    <source>
        <dbReference type="EMBL" id="GJN90876.1"/>
    </source>
</evidence>
<dbReference type="EMBL" id="BQKY01000007">
    <property type="protein sequence ID" value="GJN90876.1"/>
    <property type="molecule type" value="Genomic_DNA"/>
</dbReference>
<dbReference type="InterPro" id="IPR001214">
    <property type="entry name" value="SET_dom"/>
</dbReference>
<gene>
    <name evidence="3" type="ORF">Rhopal_003890-T1</name>
</gene>
<evidence type="ECO:0000256" key="1">
    <source>
        <dbReference type="SAM" id="MobiDB-lite"/>
    </source>
</evidence>
<feature type="region of interest" description="Disordered" evidence="1">
    <location>
        <begin position="282"/>
        <end position="405"/>
    </location>
</feature>
<name>A0AAV5GEP6_9BASI</name>
<feature type="compositionally biased region" description="Low complexity" evidence="1">
    <location>
        <begin position="627"/>
        <end position="640"/>
    </location>
</feature>
<feature type="compositionally biased region" description="Polar residues" evidence="1">
    <location>
        <begin position="606"/>
        <end position="616"/>
    </location>
</feature>
<dbReference type="Proteomes" id="UP001342314">
    <property type="component" value="Unassembled WGS sequence"/>
</dbReference>
<feature type="region of interest" description="Disordered" evidence="1">
    <location>
        <begin position="437"/>
        <end position="640"/>
    </location>
</feature>
<dbReference type="InterPro" id="IPR039977">
    <property type="entry name" value="Suv4-20/Set9"/>
</dbReference>
<dbReference type="AlphaFoldDB" id="A0AAV5GEP6"/>
<dbReference type="PANTHER" id="PTHR12977:SF4">
    <property type="entry name" value="HISTONE-LYSINE N-METHYLTRANSFERASE KMT5B"/>
    <property type="match status" value="1"/>
</dbReference>
<evidence type="ECO:0000259" key="2">
    <source>
        <dbReference type="PROSITE" id="PS50280"/>
    </source>
</evidence>
<feature type="compositionally biased region" description="Basic and acidic residues" evidence="1">
    <location>
        <begin position="459"/>
        <end position="476"/>
    </location>
</feature>
<organism evidence="3 4">
    <name type="scientific">Rhodotorula paludigena</name>
    <dbReference type="NCBI Taxonomy" id="86838"/>
    <lineage>
        <taxon>Eukaryota</taxon>
        <taxon>Fungi</taxon>
        <taxon>Dikarya</taxon>
        <taxon>Basidiomycota</taxon>
        <taxon>Pucciniomycotina</taxon>
        <taxon>Microbotryomycetes</taxon>
        <taxon>Sporidiobolales</taxon>
        <taxon>Sporidiobolaceae</taxon>
        <taxon>Rhodotorula</taxon>
    </lineage>
</organism>
<dbReference type="Gene3D" id="2.170.270.10">
    <property type="entry name" value="SET domain"/>
    <property type="match status" value="1"/>
</dbReference>
<protein>
    <recommendedName>
        <fullName evidence="2">SET domain-containing protein</fullName>
    </recommendedName>
</protein>
<feature type="compositionally biased region" description="Acidic residues" evidence="1">
    <location>
        <begin position="520"/>
        <end position="557"/>
    </location>
</feature>
<dbReference type="CDD" id="cd10524">
    <property type="entry name" value="SET_Suv4-20-like"/>
    <property type="match status" value="1"/>
</dbReference>
<dbReference type="GO" id="GO:0005634">
    <property type="term" value="C:nucleus"/>
    <property type="evidence" value="ECO:0007669"/>
    <property type="project" value="TreeGrafter"/>
</dbReference>
<accession>A0AAV5GEP6</accession>
<proteinExistence type="predicted"/>
<feature type="compositionally biased region" description="Low complexity" evidence="1">
    <location>
        <begin position="331"/>
        <end position="365"/>
    </location>
</feature>